<evidence type="ECO:0000313" key="1">
    <source>
        <dbReference type="EMBL" id="MEO3692884.1"/>
    </source>
</evidence>
<sequence>MTDYVTTYYVQASVATNGVMASCSYFTDPECKQPATLPLSVSISQGYCDFVQGDGSDLVLLGATYKTLGHAPVMTDGNFAAASNGTVTVQFPKGTEVTKGVVLIFSDPGKVETLYPSSDPEVSNGDQP</sequence>
<dbReference type="RefSeq" id="WP_347705693.1">
    <property type="nucleotide sequence ID" value="NZ_JBDPZD010000004.1"/>
</dbReference>
<comment type="caution">
    <text evidence="1">The sequence shown here is derived from an EMBL/GenBank/DDBJ whole genome shotgun (WGS) entry which is preliminary data.</text>
</comment>
<accession>A0ABV0G579</accession>
<gene>
    <name evidence="1" type="ORF">ABDJ85_15520</name>
</gene>
<proteinExistence type="predicted"/>
<protein>
    <submittedName>
        <fullName evidence="1">Uncharacterized protein</fullName>
    </submittedName>
</protein>
<reference evidence="1 2" key="1">
    <citation type="submission" date="2024-05" db="EMBL/GenBank/DDBJ databases">
        <title>Roseateles sp. DJS-2-20 16S ribosomal RNA gene Genome sequencing and assembly.</title>
        <authorList>
            <person name="Woo H."/>
        </authorList>
    </citation>
    <scope>NUCLEOTIDE SEQUENCE [LARGE SCALE GENOMIC DNA]</scope>
    <source>
        <strain evidence="1 2">DJS-2-20</strain>
    </source>
</reference>
<organism evidence="1 2">
    <name type="scientific">Roseateles paludis</name>
    <dbReference type="NCBI Taxonomy" id="3145238"/>
    <lineage>
        <taxon>Bacteria</taxon>
        <taxon>Pseudomonadati</taxon>
        <taxon>Pseudomonadota</taxon>
        <taxon>Betaproteobacteria</taxon>
        <taxon>Burkholderiales</taxon>
        <taxon>Sphaerotilaceae</taxon>
        <taxon>Roseateles</taxon>
    </lineage>
</organism>
<name>A0ABV0G579_9BURK</name>
<evidence type="ECO:0000313" key="2">
    <source>
        <dbReference type="Proteomes" id="UP001495147"/>
    </source>
</evidence>
<keyword evidence="2" id="KW-1185">Reference proteome</keyword>
<dbReference type="EMBL" id="JBDPZD010000004">
    <property type="protein sequence ID" value="MEO3692884.1"/>
    <property type="molecule type" value="Genomic_DNA"/>
</dbReference>
<dbReference type="Proteomes" id="UP001495147">
    <property type="component" value="Unassembled WGS sequence"/>
</dbReference>